<comment type="catalytic activity">
    <reaction evidence="13">
        <text>a 1,2-diacyl-sn-glycerol + H2O = a 2-acylglycerol + a fatty acid + H(+)</text>
        <dbReference type="Rhea" id="RHEA:33275"/>
        <dbReference type="ChEBI" id="CHEBI:15377"/>
        <dbReference type="ChEBI" id="CHEBI:15378"/>
        <dbReference type="ChEBI" id="CHEBI:17389"/>
        <dbReference type="ChEBI" id="CHEBI:17815"/>
        <dbReference type="ChEBI" id="CHEBI:28868"/>
        <dbReference type="EC" id="3.1.1.116"/>
    </reaction>
    <physiologicalReaction direction="left-to-right" evidence="13">
        <dbReference type="Rhea" id="RHEA:33276"/>
    </physiologicalReaction>
</comment>
<dbReference type="InterPro" id="IPR032675">
    <property type="entry name" value="LRR_dom_sf"/>
</dbReference>
<proteinExistence type="predicted"/>
<evidence type="ECO:0000256" key="2">
    <source>
        <dbReference type="ARBA" id="ARBA00004651"/>
    </source>
</evidence>
<evidence type="ECO:0000256" key="14">
    <source>
        <dbReference type="ARBA" id="ARBA00026104"/>
    </source>
</evidence>
<dbReference type="GO" id="GO:0046340">
    <property type="term" value="P:diacylglycerol catabolic process"/>
    <property type="evidence" value="ECO:0007669"/>
    <property type="project" value="TreeGrafter"/>
</dbReference>
<dbReference type="InterPro" id="IPR002921">
    <property type="entry name" value="Fungal_lipase-type"/>
</dbReference>
<dbReference type="PANTHER" id="PTHR45792:SF7">
    <property type="entry name" value="PUTATIVE (AFU_ORTHOLOGUE AFUA_6G02710)-RELATED"/>
    <property type="match status" value="1"/>
</dbReference>
<feature type="compositionally biased region" description="Basic and acidic residues" evidence="15">
    <location>
        <begin position="535"/>
        <end position="549"/>
    </location>
</feature>
<comment type="subcellular location">
    <subcellularLocation>
        <location evidence="2">Cell membrane</location>
        <topology evidence="2">Multi-pass membrane protein</topology>
    </subcellularLocation>
</comment>
<evidence type="ECO:0000313" key="17">
    <source>
        <dbReference type="EMBL" id="RFU32800.1"/>
    </source>
</evidence>
<feature type="compositionally biased region" description="Polar residues" evidence="15">
    <location>
        <begin position="576"/>
        <end position="585"/>
    </location>
</feature>
<evidence type="ECO:0000256" key="8">
    <source>
        <dbReference type="ARBA" id="ARBA00022837"/>
    </source>
</evidence>
<dbReference type="OrthoDB" id="438440at2759"/>
<evidence type="ECO:0000256" key="9">
    <source>
        <dbReference type="ARBA" id="ARBA00022963"/>
    </source>
</evidence>
<evidence type="ECO:0000256" key="12">
    <source>
        <dbReference type="ARBA" id="ARBA00023136"/>
    </source>
</evidence>
<dbReference type="OMA" id="SWKVHKG"/>
<evidence type="ECO:0000256" key="7">
    <source>
        <dbReference type="ARBA" id="ARBA00022801"/>
    </source>
</evidence>
<keyword evidence="18" id="KW-1185">Reference proteome</keyword>
<feature type="compositionally biased region" description="Polar residues" evidence="15">
    <location>
        <begin position="688"/>
        <end position="700"/>
    </location>
</feature>
<dbReference type="CDD" id="cd00519">
    <property type="entry name" value="Lipase_3"/>
    <property type="match status" value="1"/>
</dbReference>
<feature type="non-terminal residue" evidence="17">
    <location>
        <position position="1"/>
    </location>
</feature>
<keyword evidence="10" id="KW-1133">Transmembrane helix</keyword>
<dbReference type="PANTHER" id="PTHR45792">
    <property type="entry name" value="DIACYLGLYCEROL LIPASE HOMOLOG-RELATED"/>
    <property type="match status" value="1"/>
</dbReference>
<evidence type="ECO:0000256" key="11">
    <source>
        <dbReference type="ARBA" id="ARBA00023098"/>
    </source>
</evidence>
<feature type="region of interest" description="Disordered" evidence="15">
    <location>
        <begin position="393"/>
        <end position="614"/>
    </location>
</feature>
<keyword evidence="5" id="KW-0812">Transmembrane</keyword>
<keyword evidence="7" id="KW-0378">Hydrolase</keyword>
<keyword evidence="3" id="KW-1003">Cell membrane</keyword>
<feature type="domain" description="Fungal lipase-type" evidence="16">
    <location>
        <begin position="872"/>
        <end position="1033"/>
    </location>
</feature>
<evidence type="ECO:0000256" key="4">
    <source>
        <dbReference type="ARBA" id="ARBA00022553"/>
    </source>
</evidence>
<comment type="cofactor">
    <cofactor evidence="1">
        <name>Ca(2+)</name>
        <dbReference type="ChEBI" id="CHEBI:29108"/>
    </cofactor>
</comment>
<name>A0A3E2HH98_SCYLI</name>
<dbReference type="Proteomes" id="UP000258309">
    <property type="component" value="Unassembled WGS sequence"/>
</dbReference>
<feature type="compositionally biased region" description="Low complexity" evidence="15">
    <location>
        <begin position="507"/>
        <end position="529"/>
    </location>
</feature>
<reference evidence="17 18" key="1">
    <citation type="submission" date="2018-05" db="EMBL/GenBank/DDBJ databases">
        <title>Draft genome sequence of Scytalidium lignicola DSM 105466, a ubiquitous saprotrophic fungus.</title>
        <authorList>
            <person name="Buettner E."/>
            <person name="Gebauer A.M."/>
            <person name="Hofrichter M."/>
            <person name="Liers C."/>
            <person name="Kellner H."/>
        </authorList>
    </citation>
    <scope>NUCLEOTIDE SEQUENCE [LARGE SCALE GENOMIC DNA]</scope>
    <source>
        <strain evidence="17 18">DSM 105466</strain>
    </source>
</reference>
<comment type="caution">
    <text evidence="17">The sequence shown here is derived from an EMBL/GenBank/DDBJ whole genome shotgun (WGS) entry which is preliminary data.</text>
</comment>
<feature type="compositionally biased region" description="Polar residues" evidence="15">
    <location>
        <begin position="1"/>
        <end position="10"/>
    </location>
</feature>
<feature type="compositionally biased region" description="Polar residues" evidence="15">
    <location>
        <begin position="20"/>
        <end position="33"/>
    </location>
</feature>
<evidence type="ECO:0000256" key="1">
    <source>
        <dbReference type="ARBA" id="ARBA00001913"/>
    </source>
</evidence>
<feature type="compositionally biased region" description="Low complexity" evidence="15">
    <location>
        <begin position="440"/>
        <end position="449"/>
    </location>
</feature>
<dbReference type="Gene3D" id="3.80.10.10">
    <property type="entry name" value="Ribonuclease Inhibitor"/>
    <property type="match status" value="1"/>
</dbReference>
<evidence type="ECO:0000259" key="16">
    <source>
        <dbReference type="Pfam" id="PF01764"/>
    </source>
</evidence>
<evidence type="ECO:0000256" key="13">
    <source>
        <dbReference type="ARBA" id="ARBA00024531"/>
    </source>
</evidence>
<organism evidence="17 18">
    <name type="scientific">Scytalidium lignicola</name>
    <name type="common">Hyphomycete</name>
    <dbReference type="NCBI Taxonomy" id="5539"/>
    <lineage>
        <taxon>Eukaryota</taxon>
        <taxon>Fungi</taxon>
        <taxon>Dikarya</taxon>
        <taxon>Ascomycota</taxon>
        <taxon>Pezizomycotina</taxon>
        <taxon>Leotiomycetes</taxon>
        <taxon>Leotiomycetes incertae sedis</taxon>
        <taxon>Scytalidium</taxon>
    </lineage>
</organism>
<keyword evidence="4" id="KW-0597">Phosphoprotein</keyword>
<accession>A0A3E2HH98</accession>
<dbReference type="GO" id="GO:0019369">
    <property type="term" value="P:arachidonate metabolic process"/>
    <property type="evidence" value="ECO:0007669"/>
    <property type="project" value="TreeGrafter"/>
</dbReference>
<dbReference type="InterPro" id="IPR052214">
    <property type="entry name" value="DAG_Lipase-Related"/>
</dbReference>
<dbReference type="GO" id="GO:0016298">
    <property type="term" value="F:lipase activity"/>
    <property type="evidence" value="ECO:0007669"/>
    <property type="project" value="TreeGrafter"/>
</dbReference>
<dbReference type="Pfam" id="PF01764">
    <property type="entry name" value="Lipase_3"/>
    <property type="match status" value="1"/>
</dbReference>
<keyword evidence="9" id="KW-0442">Lipid degradation</keyword>
<keyword evidence="12" id="KW-0472">Membrane</keyword>
<dbReference type="STRING" id="5539.A0A3E2HH98"/>
<gene>
    <name evidence="17" type="ORF">B7463_g3562</name>
</gene>
<dbReference type="EMBL" id="NCSJ02000048">
    <property type="protein sequence ID" value="RFU32800.1"/>
    <property type="molecule type" value="Genomic_DNA"/>
</dbReference>
<dbReference type="GO" id="GO:0046872">
    <property type="term" value="F:metal ion binding"/>
    <property type="evidence" value="ECO:0007669"/>
    <property type="project" value="UniProtKB-KW"/>
</dbReference>
<evidence type="ECO:0000256" key="15">
    <source>
        <dbReference type="SAM" id="MobiDB-lite"/>
    </source>
</evidence>
<dbReference type="InterPro" id="IPR029058">
    <property type="entry name" value="AB_hydrolase_fold"/>
</dbReference>
<feature type="compositionally biased region" description="Basic and acidic residues" evidence="15">
    <location>
        <begin position="472"/>
        <end position="486"/>
    </location>
</feature>
<evidence type="ECO:0000313" key="18">
    <source>
        <dbReference type="Proteomes" id="UP000258309"/>
    </source>
</evidence>
<dbReference type="GO" id="GO:0005886">
    <property type="term" value="C:plasma membrane"/>
    <property type="evidence" value="ECO:0007669"/>
    <property type="project" value="UniProtKB-SubCell"/>
</dbReference>
<dbReference type="Gene3D" id="3.40.50.1820">
    <property type="entry name" value="alpha/beta hydrolase"/>
    <property type="match status" value="1"/>
</dbReference>
<feature type="region of interest" description="Disordered" evidence="15">
    <location>
        <begin position="1"/>
        <end position="33"/>
    </location>
</feature>
<feature type="non-terminal residue" evidence="17">
    <location>
        <position position="1608"/>
    </location>
</feature>
<dbReference type="EC" id="3.1.1.116" evidence="14"/>
<dbReference type="SUPFAM" id="SSF53474">
    <property type="entry name" value="alpha/beta-Hydrolases"/>
    <property type="match status" value="1"/>
</dbReference>
<sequence>MATPDASDSNAVAARDEKNQPLSDTNKQLQPVSSSTLLPSTIASVVSLVTRSSSIYLRLGTSIGSLALDGARITTLTGLELSRAVIEGVLTRAGRDVADRSNGDLGRAEAEGILERSIATLHSTITSISFAASTGFHFSSATLASASDISQQLLSTLDSILGSTDSSRAIASIITLIQREFQNPATGVHGEKVGVVDLLLGICGLALLQRWSKKLNDTEARERKYEHTVWDVVVLDNERRADVVDPNRLESNVGNGLSNDATKESTTLITAPSKEIFDTIERGSNDQGELEDDIIEVSLKERLMRALPPEASVSITTSITTTKTITVDITGTEPPDLSPPPGVEIVEENAHHASIVNQNGEGGSCGPRYRVVYRILRDSVRGTTIKAEGHVENAREVVDESDDTSEQSQPTFHEVTELSSPEPPRNLPIEERSLPPLPLRPSSLPADSPVVSNQAARVLSPDTPPKAELQSDDIRRTRQRGEDKSRPSSQNRSSITPAANQKRPRKSASTTSSISGSENDNSKVSSSKVAHSKRRKEEMLPTRHAEKKGSIRNALRKGSGASLANLWNKDSPPHAQPTSPKTSQDLPLRPPWGAPNSKLLKQSSSRLPVPQRNPGINLARQASLAPQRGNPNYFSSKDLGHFKEKDISRSPSMASYYSVHELRRDSIVSQTDRYSIHSIDVRPGSPTALRSQVKAQSSKVRTSEKNTVVKPPLSPMKTHQRNTSYVPSIYTLNTNNSETSLVLASNPTKTALEDPGALESLSRTGFIDGVFPHRHFVANIARFVRFASASYGSNFLRVMGIAKPESSTTKDISIAHHHEHSSFSSHTQLPADTILLSSFVDPQGGTDSSGNTNTGIPMVHFVSLDHDSRAVVLTCRGTLGFEDVLTDLTCDYDELLWRGKRYSVHKGIYASARRLLNGAEGRVMATIKAALEEFPDYGLVMCGHSLGGGVTAVLAIMISEPAEDGNGFVTAMDRTKLPVEDTAVNPLLSLPSGRPIHVYSYGPPSTISPSLRLATRNLITTIVNGQDLVPYLSLGVLHDLQAVALAFKNDDSGAKAEVKSRVWGGLVKGWYGGTDTSKAGSGKEQDDEWAFAALKVLRSGMLSPKLVPPGEVFIVECENVLARDAFVVDGNREDANVGLGRLARRSTLKYVRNVERKFGELRTIKFSVSNNIEHAKDVKECYNMLQRSGSFKYVRRLVIDGTMKYRSPVIDNTPIEEIYKTNDTWKPLADLIKQLPALTDLIYKCPNAAKIDDYELKLATSPSLHTIHTSCEEYDNTRGRNQDMDYKAAIHLLAKLAPNLREVFAKPWSLPLENTALVNRRKGFLQEFYYSTSWGISVRMLEDWRDRTEKSVLNRLEFHCEIDQAALEYLATNCKFESLTELVVGLGGVDETRMRSITRRYFQAVQHFLCASIPPRLSVLELNGHLNYDFLDPVLSYHGQSLSRLKLHPVLSKYSFVQREIALFKEHCPLLEELMFYLHRSKGDAAEVDAYRTLGSLPKLQYLRLMLDASNSSAMYEDDDDDIPLDDDDERLVTPNDPSFDEFDQQFFDWPGTYRFPRNGHLRDMFINCALDEALASAIFRIISSTKLDNNLRPLEKMSRKASVKDEL</sequence>
<keyword evidence="11" id="KW-0443">Lipid metabolism</keyword>
<protein>
    <recommendedName>
        <fullName evidence="14">sn-1-specific diacylglycerol lipase</fullName>
        <ecNumber evidence="14">3.1.1.116</ecNumber>
    </recommendedName>
</protein>
<keyword evidence="6" id="KW-0479">Metal-binding</keyword>
<feature type="compositionally biased region" description="Polar residues" evidence="15">
    <location>
        <begin position="487"/>
        <end position="499"/>
    </location>
</feature>
<evidence type="ECO:0000256" key="5">
    <source>
        <dbReference type="ARBA" id="ARBA00022692"/>
    </source>
</evidence>
<feature type="region of interest" description="Disordered" evidence="15">
    <location>
        <begin position="678"/>
        <end position="720"/>
    </location>
</feature>
<evidence type="ECO:0000256" key="6">
    <source>
        <dbReference type="ARBA" id="ARBA00022723"/>
    </source>
</evidence>
<evidence type="ECO:0000256" key="10">
    <source>
        <dbReference type="ARBA" id="ARBA00022989"/>
    </source>
</evidence>
<keyword evidence="8" id="KW-0106">Calcium</keyword>
<evidence type="ECO:0000256" key="3">
    <source>
        <dbReference type="ARBA" id="ARBA00022475"/>
    </source>
</evidence>